<proteinExistence type="predicted"/>
<dbReference type="InterPro" id="IPR048677">
    <property type="entry name" value="TssM1_hel"/>
</dbReference>
<accession>A0A2X2T127</accession>
<gene>
    <name evidence="2" type="ORF">NCTC12120_01899</name>
</gene>
<organism evidence="2 3">
    <name type="scientific">Cedecea neteri</name>
    <dbReference type="NCBI Taxonomy" id="158822"/>
    <lineage>
        <taxon>Bacteria</taxon>
        <taxon>Pseudomonadati</taxon>
        <taxon>Pseudomonadota</taxon>
        <taxon>Gammaproteobacteria</taxon>
        <taxon>Enterobacterales</taxon>
        <taxon>Enterobacteriaceae</taxon>
        <taxon>Cedecea</taxon>
    </lineage>
</organism>
<feature type="domain" description="Type VI secretion system component TssM1 helical" evidence="1">
    <location>
        <begin position="19"/>
        <end position="124"/>
    </location>
</feature>
<dbReference type="Pfam" id="PF21070">
    <property type="entry name" value="IcmF_helical"/>
    <property type="match status" value="1"/>
</dbReference>
<dbReference type="Proteomes" id="UP000251197">
    <property type="component" value="Unassembled WGS sequence"/>
</dbReference>
<dbReference type="PANTHER" id="PTHR36153:SF1">
    <property type="entry name" value="TYPE VI SECRETION SYSTEM COMPONENT TSSM1"/>
    <property type="match status" value="1"/>
</dbReference>
<dbReference type="EMBL" id="UAVU01000003">
    <property type="protein sequence ID" value="SQA98048.1"/>
    <property type="molecule type" value="Genomic_DNA"/>
</dbReference>
<dbReference type="InterPro" id="IPR053156">
    <property type="entry name" value="T6SS_TssM-like"/>
</dbReference>
<evidence type="ECO:0000259" key="1">
    <source>
        <dbReference type="Pfam" id="PF21070"/>
    </source>
</evidence>
<protein>
    <submittedName>
        <fullName evidence="2">Uncharacterized protein conserved in bacteria</fullName>
    </submittedName>
</protein>
<evidence type="ECO:0000313" key="2">
    <source>
        <dbReference type="EMBL" id="SQA98048.1"/>
    </source>
</evidence>
<reference evidence="2 3" key="1">
    <citation type="submission" date="2018-06" db="EMBL/GenBank/DDBJ databases">
        <authorList>
            <consortium name="Pathogen Informatics"/>
            <person name="Doyle S."/>
        </authorList>
    </citation>
    <scope>NUCLEOTIDE SEQUENCE [LARGE SCALE GENOMIC DNA]</scope>
    <source>
        <strain evidence="2 3">NCTC12120</strain>
    </source>
</reference>
<dbReference type="AlphaFoldDB" id="A0A2X2T127"/>
<dbReference type="PANTHER" id="PTHR36153">
    <property type="entry name" value="INNER MEMBRANE PROTEIN-RELATED"/>
    <property type="match status" value="1"/>
</dbReference>
<evidence type="ECO:0000313" key="3">
    <source>
        <dbReference type="Proteomes" id="UP000251197"/>
    </source>
</evidence>
<name>A0A2X2T127_9ENTR</name>
<sequence length="143" mass="15054">MAHGVCEPDGAGLAAGAGPAADSLNAQWQQAVVAEWNSAFGGRYPFNNASSDVSLPLLAKYLNADSGRIAQFLQTRLKGVLHKEGNHWVPDSINSQGLAFNPAFLNAINTLSHISDVAFTEGNAGMNFRTASGHCRGCDADRP</sequence>